<dbReference type="SUPFAM" id="SSF48498">
    <property type="entry name" value="Tetracyclin repressor-like, C-terminal domain"/>
    <property type="match status" value="1"/>
</dbReference>
<keyword evidence="1 2" id="KW-0238">DNA-binding</keyword>
<organism evidence="5 6">
    <name type="scientific">Aromatoleum evansii</name>
    <name type="common">Azoarcus evansii</name>
    <dbReference type="NCBI Taxonomy" id="59406"/>
    <lineage>
        <taxon>Bacteria</taxon>
        <taxon>Pseudomonadati</taxon>
        <taxon>Pseudomonadota</taxon>
        <taxon>Betaproteobacteria</taxon>
        <taxon>Rhodocyclales</taxon>
        <taxon>Rhodocyclaceae</taxon>
        <taxon>Aromatoleum</taxon>
    </lineage>
</organism>
<evidence type="ECO:0000313" key="5">
    <source>
        <dbReference type="EMBL" id="WRL48045.1"/>
    </source>
</evidence>
<evidence type="ECO:0000256" key="2">
    <source>
        <dbReference type="PROSITE-ProRule" id="PRU00335"/>
    </source>
</evidence>
<name>A0ABZ1AQA2_AROEV</name>
<dbReference type="PANTHER" id="PTHR30328">
    <property type="entry name" value="TRANSCRIPTIONAL REPRESSOR"/>
    <property type="match status" value="1"/>
</dbReference>
<dbReference type="InterPro" id="IPR009057">
    <property type="entry name" value="Homeodomain-like_sf"/>
</dbReference>
<evidence type="ECO:0000256" key="3">
    <source>
        <dbReference type="SAM" id="MobiDB-lite"/>
    </source>
</evidence>
<dbReference type="Gene3D" id="1.10.357.10">
    <property type="entry name" value="Tetracycline Repressor, domain 2"/>
    <property type="match status" value="1"/>
</dbReference>
<feature type="DNA-binding region" description="H-T-H motif" evidence="2">
    <location>
        <begin position="43"/>
        <end position="62"/>
    </location>
</feature>
<keyword evidence="6" id="KW-1185">Reference proteome</keyword>
<feature type="region of interest" description="Disordered" evidence="3">
    <location>
        <begin position="1"/>
        <end position="21"/>
    </location>
</feature>
<dbReference type="InterPro" id="IPR050109">
    <property type="entry name" value="HTH-type_TetR-like_transc_reg"/>
</dbReference>
<evidence type="ECO:0000256" key="1">
    <source>
        <dbReference type="ARBA" id="ARBA00023125"/>
    </source>
</evidence>
<dbReference type="Pfam" id="PF17938">
    <property type="entry name" value="TetR_C_29"/>
    <property type="match status" value="1"/>
</dbReference>
<dbReference type="EMBL" id="CP141259">
    <property type="protein sequence ID" value="WRL48045.1"/>
    <property type="molecule type" value="Genomic_DNA"/>
</dbReference>
<dbReference type="PRINTS" id="PR00455">
    <property type="entry name" value="HTHTETR"/>
</dbReference>
<feature type="compositionally biased region" description="Basic and acidic residues" evidence="3">
    <location>
        <begin position="11"/>
        <end position="21"/>
    </location>
</feature>
<dbReference type="InterPro" id="IPR001647">
    <property type="entry name" value="HTH_TetR"/>
</dbReference>
<dbReference type="SUPFAM" id="SSF46689">
    <property type="entry name" value="Homeodomain-like"/>
    <property type="match status" value="1"/>
</dbReference>
<dbReference type="InterPro" id="IPR041474">
    <property type="entry name" value="NicS_C"/>
</dbReference>
<feature type="compositionally biased region" description="Polar residues" evidence="3">
    <location>
        <begin position="1"/>
        <end position="10"/>
    </location>
</feature>
<protein>
    <submittedName>
        <fullName evidence="5">TetR/AcrR family transcriptional regulator</fullName>
    </submittedName>
</protein>
<dbReference type="PANTHER" id="PTHR30328:SF54">
    <property type="entry name" value="HTH-TYPE TRANSCRIPTIONAL REPRESSOR SCO4008"/>
    <property type="match status" value="1"/>
</dbReference>
<proteinExistence type="predicted"/>
<accession>A0ABZ1AQA2</accession>
<dbReference type="Proteomes" id="UP001626593">
    <property type="component" value="Chromosome"/>
</dbReference>
<dbReference type="InterPro" id="IPR036271">
    <property type="entry name" value="Tet_transcr_reg_TetR-rel_C_sf"/>
</dbReference>
<evidence type="ECO:0000313" key="6">
    <source>
        <dbReference type="Proteomes" id="UP001626593"/>
    </source>
</evidence>
<reference evidence="5 6" key="1">
    <citation type="submission" date="2023-12" db="EMBL/GenBank/DDBJ databases">
        <title>A. evansii MAY27, complete genome.</title>
        <authorList>
            <person name="Wang Y."/>
        </authorList>
    </citation>
    <scope>NUCLEOTIDE SEQUENCE [LARGE SCALE GENOMIC DNA]</scope>
    <source>
        <strain evidence="5 6">MAY27</strain>
    </source>
</reference>
<gene>
    <name evidence="5" type="ORF">U5817_08395</name>
</gene>
<feature type="domain" description="HTH tetR-type" evidence="4">
    <location>
        <begin position="20"/>
        <end position="80"/>
    </location>
</feature>
<evidence type="ECO:0000259" key="4">
    <source>
        <dbReference type="PROSITE" id="PS50977"/>
    </source>
</evidence>
<sequence>MPSPSRNPSKSTERAAPDKRETLRRISAAARREFATKGLADARIDDIAQAAGVTKQLVYHYFRSKEELFACVLEDSSATTMGELVAVELDHLAPRDALRTLLNHMIRPYCDPMLSALAQEGIRYHESHATPRNSFVDLAPELKHKMRSVLARGAQSGDFRANVDPNLFLAAAAQVTTSAFVSRYTVVTLCGLDVANADDAYTWRRFAVDFVLAAVECERSDQHPLTRPDAPPKTPPDEA</sequence>
<dbReference type="Pfam" id="PF00440">
    <property type="entry name" value="TetR_N"/>
    <property type="match status" value="1"/>
</dbReference>
<dbReference type="PROSITE" id="PS50977">
    <property type="entry name" value="HTH_TETR_2"/>
    <property type="match status" value="1"/>
</dbReference>
<dbReference type="RefSeq" id="WP_407280396.1">
    <property type="nucleotide sequence ID" value="NZ_CP141259.1"/>
</dbReference>